<evidence type="ECO:0000313" key="3">
    <source>
        <dbReference type="Proteomes" id="UP001164286"/>
    </source>
</evidence>
<dbReference type="EMBL" id="JAKWFO010000003">
    <property type="protein sequence ID" value="KAI9638535.1"/>
    <property type="molecule type" value="Genomic_DNA"/>
</dbReference>
<dbReference type="RefSeq" id="XP_052948312.1">
    <property type="nucleotide sequence ID" value="XM_053088410.1"/>
</dbReference>
<comment type="caution">
    <text evidence="2">The sequence shown here is derived from an EMBL/GenBank/DDBJ whole genome shotgun (WGS) entry which is preliminary data.</text>
</comment>
<feature type="region of interest" description="Disordered" evidence="1">
    <location>
        <begin position="1"/>
        <end position="46"/>
    </location>
</feature>
<sequence length="235" mass="26364">MSTTFYSPSRPAPAPPCSSRPYNELPADHPFLNPYTPRQLPRSTSCSSLDSVYTQYTIQTPPIFAPLHVKRAYTTSPASGYYPDSLSRSAHSPSTWVASPTPVRSTRLAHSHHIPRPSKPFNQSPTRSFIPLPTELSILDARPRGNLLADLEFIAGKKLHFPFLQWRRASQEDKEVKKAGKKEKRGSAGGKSEKTSSPARLTKERRKSEEEEYLFEVGMMRKGRAGRGVREGNWV</sequence>
<accession>A0AA38LWN3</accession>
<dbReference type="Proteomes" id="UP001164286">
    <property type="component" value="Unassembled WGS sequence"/>
</dbReference>
<dbReference type="AlphaFoldDB" id="A0AA38LWN3"/>
<keyword evidence="3" id="KW-1185">Reference proteome</keyword>
<protein>
    <submittedName>
        <fullName evidence="2">Uncharacterized protein</fullName>
    </submittedName>
</protein>
<organism evidence="2 3">
    <name type="scientific">Dioszegia hungarica</name>
    <dbReference type="NCBI Taxonomy" id="4972"/>
    <lineage>
        <taxon>Eukaryota</taxon>
        <taxon>Fungi</taxon>
        <taxon>Dikarya</taxon>
        <taxon>Basidiomycota</taxon>
        <taxon>Agaricomycotina</taxon>
        <taxon>Tremellomycetes</taxon>
        <taxon>Tremellales</taxon>
        <taxon>Bulleribasidiaceae</taxon>
        <taxon>Dioszegia</taxon>
    </lineage>
</organism>
<reference evidence="2" key="1">
    <citation type="journal article" date="2022" name="G3 (Bethesda)">
        <title>High quality genome of the basidiomycete yeast Dioszegia hungarica PDD-24b-2 isolated from cloud water.</title>
        <authorList>
            <person name="Jarrige D."/>
            <person name="Haridas S."/>
            <person name="Bleykasten-Grosshans C."/>
            <person name="Joly M."/>
            <person name="Nadalig T."/>
            <person name="Sancelme M."/>
            <person name="Vuilleumier S."/>
            <person name="Grigoriev I.V."/>
            <person name="Amato P."/>
            <person name="Bringel F."/>
        </authorList>
    </citation>
    <scope>NUCLEOTIDE SEQUENCE</scope>
    <source>
        <strain evidence="2">PDD-24b-2</strain>
    </source>
</reference>
<gene>
    <name evidence="2" type="ORF">MKK02DRAFT_31959</name>
</gene>
<evidence type="ECO:0000313" key="2">
    <source>
        <dbReference type="EMBL" id="KAI9638535.1"/>
    </source>
</evidence>
<proteinExistence type="predicted"/>
<dbReference type="GeneID" id="77727615"/>
<feature type="region of interest" description="Disordered" evidence="1">
    <location>
        <begin position="172"/>
        <end position="214"/>
    </location>
</feature>
<evidence type="ECO:0000256" key="1">
    <source>
        <dbReference type="SAM" id="MobiDB-lite"/>
    </source>
</evidence>
<name>A0AA38LWN3_9TREE</name>